<evidence type="ECO:0000256" key="1">
    <source>
        <dbReference type="SAM" id="MobiDB-lite"/>
    </source>
</evidence>
<dbReference type="OMA" id="KVEEHEC"/>
<sequence>MGTKMRQFGCCIICVVVVSVLSLALGMEADLYLNKDKFGEFFKLEISEKGCTNVPLNWENQAVSVDTHGSCIKFYDLPYCRGKFVALQPYHGTFQDNLEALSFNKIISSASPCGPKVPTGRYYIQNGADGSVLTVETKNNTPVVKAHAFKPFISKGQQFQLEKVSLADYEIIPRVHQKLNPLTFDMSISTSAHSVRRVWKIESVYRGRYLIKNEWNNRCLYKSDSGKVEEHECVSWSPNQEWIFRSIKVKPYFPSKDELKKKPLRPDDTLAFEPQDDAFSAIPYQPNHANFQFPGRIPGYPIPPLPPAGKKQKVGKHPVQIQRPGPMVINPGEPFPPVFPFPILPKVTPITANTKKTDAKPPVPQIRHPGPLPFPVEPLILDPNKPTVSPLDTFNAFANPQFQNPANSTAAKDEESSDEDGQSDEGGQGPQIEDDESQEDGSRENAPQQDTDDVESDEEDEEEEEEEEEEEDHDYSYLLTEPPALRNKRNKKQEELSGVKYSDFRLFFKRTNNYS</sequence>
<dbReference type="Proteomes" id="UP000198287">
    <property type="component" value="Unassembled WGS sequence"/>
</dbReference>
<dbReference type="CDD" id="cd00161">
    <property type="entry name" value="beta-trefoil_Ricin-like"/>
    <property type="match status" value="1"/>
</dbReference>
<feature type="compositionally biased region" description="Polar residues" evidence="1">
    <location>
        <begin position="386"/>
        <end position="410"/>
    </location>
</feature>
<accession>A0A226E7Z4</accession>
<feature type="region of interest" description="Disordered" evidence="1">
    <location>
        <begin position="379"/>
        <end position="497"/>
    </location>
</feature>
<gene>
    <name evidence="3" type="ORF">Fcan01_12542</name>
</gene>
<keyword evidence="2" id="KW-0732">Signal</keyword>
<dbReference type="InterPro" id="IPR035992">
    <property type="entry name" value="Ricin_B-like_lectins"/>
</dbReference>
<protein>
    <submittedName>
        <fullName evidence="3">Uncharacterized protein</fullName>
    </submittedName>
</protein>
<proteinExistence type="predicted"/>
<feature type="chain" id="PRO_5012104217" evidence="2">
    <location>
        <begin position="27"/>
        <end position="515"/>
    </location>
</feature>
<dbReference type="OrthoDB" id="10449320at2759"/>
<evidence type="ECO:0000313" key="3">
    <source>
        <dbReference type="EMBL" id="OXA52991.1"/>
    </source>
</evidence>
<dbReference type="SUPFAM" id="SSF50370">
    <property type="entry name" value="Ricin B-like lectins"/>
    <property type="match status" value="1"/>
</dbReference>
<evidence type="ECO:0000313" key="4">
    <source>
        <dbReference type="Proteomes" id="UP000198287"/>
    </source>
</evidence>
<dbReference type="AlphaFoldDB" id="A0A226E7Z4"/>
<evidence type="ECO:0000256" key="2">
    <source>
        <dbReference type="SAM" id="SignalP"/>
    </source>
</evidence>
<comment type="caution">
    <text evidence="3">The sequence shown here is derived from an EMBL/GenBank/DDBJ whole genome shotgun (WGS) entry which is preliminary data.</text>
</comment>
<organism evidence="3 4">
    <name type="scientific">Folsomia candida</name>
    <name type="common">Springtail</name>
    <dbReference type="NCBI Taxonomy" id="158441"/>
    <lineage>
        <taxon>Eukaryota</taxon>
        <taxon>Metazoa</taxon>
        <taxon>Ecdysozoa</taxon>
        <taxon>Arthropoda</taxon>
        <taxon>Hexapoda</taxon>
        <taxon>Collembola</taxon>
        <taxon>Entomobryomorpha</taxon>
        <taxon>Isotomoidea</taxon>
        <taxon>Isotomidae</taxon>
        <taxon>Proisotominae</taxon>
        <taxon>Folsomia</taxon>
    </lineage>
</organism>
<name>A0A226E7Z4_FOLCA</name>
<feature type="signal peptide" evidence="2">
    <location>
        <begin position="1"/>
        <end position="26"/>
    </location>
</feature>
<dbReference type="Gene3D" id="2.80.10.50">
    <property type="match status" value="1"/>
</dbReference>
<feature type="compositionally biased region" description="Acidic residues" evidence="1">
    <location>
        <begin position="450"/>
        <end position="473"/>
    </location>
</feature>
<dbReference type="EMBL" id="LNIX01000006">
    <property type="protein sequence ID" value="OXA52991.1"/>
    <property type="molecule type" value="Genomic_DNA"/>
</dbReference>
<keyword evidence="4" id="KW-1185">Reference proteome</keyword>
<reference evidence="3 4" key="1">
    <citation type="submission" date="2015-12" db="EMBL/GenBank/DDBJ databases">
        <title>The genome of Folsomia candida.</title>
        <authorList>
            <person name="Faddeeva A."/>
            <person name="Derks M.F."/>
            <person name="Anvar Y."/>
            <person name="Smit S."/>
            <person name="Van Straalen N."/>
            <person name="Roelofs D."/>
        </authorList>
    </citation>
    <scope>NUCLEOTIDE SEQUENCE [LARGE SCALE GENOMIC DNA]</scope>
    <source>
        <strain evidence="3 4">VU population</strain>
        <tissue evidence="3">Whole body</tissue>
    </source>
</reference>